<sequence length="88" mass="9786">MSVEFGSFNELSRCLRSKATSELSSNVVRAVATKFANAKITSDAEATEHLKEAFRQVRYVRNVNNLSNAEQDVVNIVADSLFECSKNQ</sequence>
<reference evidence="1" key="1">
    <citation type="submission" date="2023-07" db="EMBL/GenBank/DDBJ databases">
        <authorList>
            <person name="Xia Y."/>
        </authorList>
    </citation>
    <scope>NUCLEOTIDE SEQUENCE</scope>
    <source>
        <strain evidence="1">F</strain>
    </source>
</reference>
<protein>
    <submittedName>
        <fullName evidence="1">Uncharacterized protein</fullName>
    </submittedName>
</protein>
<name>A0AA96J0F7_9VIRU</name>
<accession>A0AA96J0F7</accession>
<gene>
    <name evidence="1" type="ORF">MarFTMF_061</name>
</gene>
<dbReference type="EMBL" id="OR343188">
    <property type="protein sequence ID" value="WNL49577.1"/>
    <property type="molecule type" value="Genomic_DNA"/>
</dbReference>
<evidence type="ECO:0000313" key="1">
    <source>
        <dbReference type="EMBL" id="WNL49577.1"/>
    </source>
</evidence>
<organism evidence="1">
    <name type="scientific">Marseillevirus sp</name>
    <dbReference type="NCBI Taxonomy" id="2809551"/>
    <lineage>
        <taxon>Viruses</taxon>
        <taxon>Varidnaviria</taxon>
        <taxon>Bamfordvirae</taxon>
        <taxon>Nucleocytoviricota</taxon>
        <taxon>Megaviricetes</taxon>
        <taxon>Pimascovirales</taxon>
        <taxon>Pimascovirales incertae sedis</taxon>
        <taxon>Marseilleviridae</taxon>
        <taxon>Marseillevirus</taxon>
    </lineage>
</organism>
<proteinExistence type="predicted"/>